<dbReference type="RefSeq" id="WP_344874169.1">
    <property type="nucleotide sequence ID" value="NZ_BAABAL010000007.1"/>
</dbReference>
<feature type="transmembrane region" description="Helical" evidence="1">
    <location>
        <begin position="41"/>
        <end position="62"/>
    </location>
</feature>
<protein>
    <recommendedName>
        <fullName evidence="4">Integral membrane protein</fullName>
    </recommendedName>
</protein>
<sequence length="119" mass="12400">MTTTRAVPRPVTAASTLLFLLSALAAFTAVVFFGGVLGGAPWVLVPCVGSFLLAVMGFVGAAHLRRGARWARAVAVVIAILTVLVTRGDALLPWLAGVLAVLVVGLLVLPSESREFFRS</sequence>
<evidence type="ECO:0000313" key="2">
    <source>
        <dbReference type="EMBL" id="GAA4003559.1"/>
    </source>
</evidence>
<dbReference type="EMBL" id="BAABAL010000007">
    <property type="protein sequence ID" value="GAA4003559.1"/>
    <property type="molecule type" value="Genomic_DNA"/>
</dbReference>
<organism evidence="2 3">
    <name type="scientific">Allokutzneria multivorans</name>
    <dbReference type="NCBI Taxonomy" id="1142134"/>
    <lineage>
        <taxon>Bacteria</taxon>
        <taxon>Bacillati</taxon>
        <taxon>Actinomycetota</taxon>
        <taxon>Actinomycetes</taxon>
        <taxon>Pseudonocardiales</taxon>
        <taxon>Pseudonocardiaceae</taxon>
        <taxon>Allokutzneria</taxon>
    </lineage>
</organism>
<proteinExistence type="predicted"/>
<evidence type="ECO:0008006" key="4">
    <source>
        <dbReference type="Google" id="ProtNLM"/>
    </source>
</evidence>
<keyword evidence="1" id="KW-1133">Transmembrane helix</keyword>
<comment type="caution">
    <text evidence="2">The sequence shown here is derived from an EMBL/GenBank/DDBJ whole genome shotgun (WGS) entry which is preliminary data.</text>
</comment>
<name>A0ABP7RX92_9PSEU</name>
<evidence type="ECO:0000313" key="3">
    <source>
        <dbReference type="Proteomes" id="UP001501747"/>
    </source>
</evidence>
<dbReference type="Proteomes" id="UP001501747">
    <property type="component" value="Unassembled WGS sequence"/>
</dbReference>
<keyword evidence="3" id="KW-1185">Reference proteome</keyword>
<reference evidence="3" key="1">
    <citation type="journal article" date="2019" name="Int. J. Syst. Evol. Microbiol.">
        <title>The Global Catalogue of Microorganisms (GCM) 10K type strain sequencing project: providing services to taxonomists for standard genome sequencing and annotation.</title>
        <authorList>
            <consortium name="The Broad Institute Genomics Platform"/>
            <consortium name="The Broad Institute Genome Sequencing Center for Infectious Disease"/>
            <person name="Wu L."/>
            <person name="Ma J."/>
        </authorList>
    </citation>
    <scope>NUCLEOTIDE SEQUENCE [LARGE SCALE GENOMIC DNA]</scope>
    <source>
        <strain evidence="3">JCM 17342</strain>
    </source>
</reference>
<feature type="transmembrane region" description="Helical" evidence="1">
    <location>
        <begin position="91"/>
        <end position="109"/>
    </location>
</feature>
<gene>
    <name evidence="2" type="ORF">GCM10022247_25570</name>
</gene>
<accession>A0ABP7RX92</accession>
<keyword evidence="1" id="KW-0812">Transmembrane</keyword>
<feature type="transmembrane region" description="Helical" evidence="1">
    <location>
        <begin position="69"/>
        <end position="85"/>
    </location>
</feature>
<evidence type="ECO:0000256" key="1">
    <source>
        <dbReference type="SAM" id="Phobius"/>
    </source>
</evidence>
<keyword evidence="1" id="KW-0472">Membrane</keyword>